<evidence type="ECO:0000259" key="1">
    <source>
        <dbReference type="Pfam" id="PF07969"/>
    </source>
</evidence>
<dbReference type="PANTHER" id="PTHR22642">
    <property type="entry name" value="IMIDAZOLONEPROPIONASE"/>
    <property type="match status" value="1"/>
</dbReference>
<dbReference type="InterPro" id="IPR033932">
    <property type="entry name" value="YtcJ-like"/>
</dbReference>
<proteinExistence type="predicted"/>
<organism evidence="2 3">
    <name type="scientific">Streptomyces albipurpureus</name>
    <dbReference type="NCBI Taxonomy" id="2897419"/>
    <lineage>
        <taxon>Bacteria</taxon>
        <taxon>Bacillati</taxon>
        <taxon>Actinomycetota</taxon>
        <taxon>Actinomycetes</taxon>
        <taxon>Kitasatosporales</taxon>
        <taxon>Streptomycetaceae</taxon>
        <taxon>Streptomyces</taxon>
    </lineage>
</organism>
<dbReference type="SUPFAM" id="SSF51338">
    <property type="entry name" value="Composite domain of metallo-dependent hydrolases"/>
    <property type="match status" value="1"/>
</dbReference>
<dbReference type="Gene3D" id="3.20.20.140">
    <property type="entry name" value="Metal-dependent hydrolases"/>
    <property type="match status" value="1"/>
</dbReference>
<dbReference type="Pfam" id="PF07969">
    <property type="entry name" value="Amidohydro_3"/>
    <property type="match status" value="1"/>
</dbReference>
<feature type="domain" description="Amidohydrolase 3" evidence="1">
    <location>
        <begin position="56"/>
        <end position="534"/>
    </location>
</feature>
<dbReference type="CDD" id="cd01300">
    <property type="entry name" value="YtcJ_like"/>
    <property type="match status" value="1"/>
</dbReference>
<evidence type="ECO:0000313" key="2">
    <source>
        <dbReference type="EMBL" id="MCM2387536.1"/>
    </source>
</evidence>
<gene>
    <name evidence="2" type="ORF">NBG84_04290</name>
</gene>
<dbReference type="PANTHER" id="PTHR22642:SF21">
    <property type="entry name" value="PERIPLASMIC PROTEIN"/>
    <property type="match status" value="1"/>
</dbReference>
<dbReference type="RefSeq" id="WP_250917895.1">
    <property type="nucleotide sequence ID" value="NZ_JAMQAW010000003.1"/>
</dbReference>
<dbReference type="InterPro" id="IPR011059">
    <property type="entry name" value="Metal-dep_hydrolase_composite"/>
</dbReference>
<dbReference type="EMBL" id="JAMQAW010000003">
    <property type="protein sequence ID" value="MCM2387536.1"/>
    <property type="molecule type" value="Genomic_DNA"/>
</dbReference>
<evidence type="ECO:0000313" key="3">
    <source>
        <dbReference type="Proteomes" id="UP001431429"/>
    </source>
</evidence>
<dbReference type="InterPro" id="IPR032466">
    <property type="entry name" value="Metal_Hydrolase"/>
</dbReference>
<dbReference type="Gene3D" id="2.30.40.10">
    <property type="entry name" value="Urease, subunit C, domain 1"/>
    <property type="match status" value="1"/>
</dbReference>
<dbReference type="Gene3D" id="3.10.310.70">
    <property type="match status" value="1"/>
</dbReference>
<comment type="caution">
    <text evidence="2">The sequence shown here is derived from an EMBL/GenBank/DDBJ whole genome shotgun (WGS) entry which is preliminary data.</text>
</comment>
<keyword evidence="3" id="KW-1185">Reference proteome</keyword>
<sequence>MTTKLADLVVTGARVWTGESGPEGEEPTAFAVRNGRFVAVGTGEDIAPLARAAEHVIDLGGRRVLPGLQDSHIHAVRAGATWGTELHWEAVRSVADALETIRLRVAQVGEDEWVCVVGGWHCRQFTERRMPTKAELDAVSPENPVFVQMGYECAVLSTAALRLCGWDSADDAPPGAAFDVDAVTGELTGVVRGQAAYRLALMKMPKPSAEVQRAGTRAMLDEFARHGLTAVADAGGFMMTPESYQPVFDLWRAGALPVRLRLFLSASTAGRELEELSTWMRHLAPGFGDDLMRFSGIGELVHLGCHDMEGFDGDFIIQDAPHAELIAISERVAAAGWPMSIHAVLDSSLDRVLSAWEEVARTADLRALRWSVVHADQASPANIARMAALGLGVQVQNRMVLQGTDYIPLWGLDQVRRTPPLGDFTDAGLWLVGGTDGTRANWYQPWTSIEWLVNGSTIDQPGLREARHRLSVAQALTAYSSTGSYMVGEERHRGMIAEGHLADFFVPTKDPFSVPVDELSTILSDWTVVGGHTTHDSDTI</sequence>
<name>A0ABT0UJS9_9ACTN</name>
<reference evidence="2" key="1">
    <citation type="submission" date="2022-06" db="EMBL/GenBank/DDBJ databases">
        <title>Genome public.</title>
        <authorList>
            <person name="Sun Q."/>
        </authorList>
    </citation>
    <scope>NUCLEOTIDE SEQUENCE</scope>
    <source>
        <strain evidence="2">CWNU-1</strain>
    </source>
</reference>
<protein>
    <submittedName>
        <fullName evidence="2">Amidohydrolase</fullName>
    </submittedName>
</protein>
<accession>A0ABT0UJS9</accession>
<dbReference type="SUPFAM" id="SSF51556">
    <property type="entry name" value="Metallo-dependent hydrolases"/>
    <property type="match status" value="1"/>
</dbReference>
<dbReference type="InterPro" id="IPR013108">
    <property type="entry name" value="Amidohydro_3"/>
</dbReference>
<dbReference type="Proteomes" id="UP001431429">
    <property type="component" value="Unassembled WGS sequence"/>
</dbReference>